<gene>
    <name evidence="6" type="primary">nusB</name>
    <name evidence="8" type="ORF">FC24_GL000071</name>
</gene>
<protein>
    <recommendedName>
        <fullName evidence="6">Transcription antitermination protein NusB</fullName>
    </recommendedName>
    <alternativeName>
        <fullName evidence="6">Antitermination factor NusB</fullName>
    </alternativeName>
</protein>
<comment type="similarity">
    <text evidence="1 6">Belongs to the NusB family.</text>
</comment>
<dbReference type="NCBIfam" id="TIGR01951">
    <property type="entry name" value="nusB"/>
    <property type="match status" value="1"/>
</dbReference>
<evidence type="ECO:0000256" key="5">
    <source>
        <dbReference type="ARBA" id="ARBA00023163"/>
    </source>
</evidence>
<evidence type="ECO:0000313" key="9">
    <source>
        <dbReference type="Proteomes" id="UP000051638"/>
    </source>
</evidence>
<dbReference type="Gene3D" id="1.10.940.10">
    <property type="entry name" value="NusB-like"/>
    <property type="match status" value="1"/>
</dbReference>
<evidence type="ECO:0000256" key="6">
    <source>
        <dbReference type="HAMAP-Rule" id="MF_00073"/>
    </source>
</evidence>
<evidence type="ECO:0000259" key="7">
    <source>
        <dbReference type="Pfam" id="PF01029"/>
    </source>
</evidence>
<organism evidence="8 9">
    <name type="scientific">Loigolactobacillus rennini DSM 20253</name>
    <dbReference type="NCBI Taxonomy" id="1423796"/>
    <lineage>
        <taxon>Bacteria</taxon>
        <taxon>Bacillati</taxon>
        <taxon>Bacillota</taxon>
        <taxon>Bacilli</taxon>
        <taxon>Lactobacillales</taxon>
        <taxon>Lactobacillaceae</taxon>
        <taxon>Loigolactobacillus</taxon>
    </lineage>
</organism>
<evidence type="ECO:0000256" key="4">
    <source>
        <dbReference type="ARBA" id="ARBA00023015"/>
    </source>
</evidence>
<evidence type="ECO:0000256" key="3">
    <source>
        <dbReference type="ARBA" id="ARBA00022884"/>
    </source>
</evidence>
<dbReference type="HAMAP" id="MF_00073">
    <property type="entry name" value="NusB"/>
    <property type="match status" value="1"/>
</dbReference>
<dbReference type="NCBIfam" id="NF001223">
    <property type="entry name" value="PRK00202.1-1"/>
    <property type="match status" value="1"/>
</dbReference>
<accession>A0A0R2D6F7</accession>
<dbReference type="Proteomes" id="UP000051638">
    <property type="component" value="Unassembled WGS sequence"/>
</dbReference>
<dbReference type="SUPFAM" id="SSF48013">
    <property type="entry name" value="NusB-like"/>
    <property type="match status" value="1"/>
</dbReference>
<comment type="function">
    <text evidence="6">Involved in transcription antitermination. Required for transcription of ribosomal RNA (rRNA) genes. Binds specifically to the boxA antiterminator sequence of the ribosomal RNA (rrn) operons.</text>
</comment>
<dbReference type="EMBL" id="AYYI01000010">
    <property type="protein sequence ID" value="KRM99528.1"/>
    <property type="molecule type" value="Genomic_DNA"/>
</dbReference>
<proteinExistence type="inferred from homology"/>
<dbReference type="STRING" id="1423796.FC24_GL000071"/>
<dbReference type="Pfam" id="PF01029">
    <property type="entry name" value="NusB"/>
    <property type="match status" value="1"/>
</dbReference>
<dbReference type="AlphaFoldDB" id="A0A0R2D6F7"/>
<comment type="caution">
    <text evidence="8">The sequence shown here is derived from an EMBL/GenBank/DDBJ whole genome shotgun (WGS) entry which is preliminary data.</text>
</comment>
<dbReference type="GO" id="GO:0005829">
    <property type="term" value="C:cytosol"/>
    <property type="evidence" value="ECO:0007669"/>
    <property type="project" value="TreeGrafter"/>
</dbReference>
<dbReference type="InterPro" id="IPR011605">
    <property type="entry name" value="NusB_fam"/>
</dbReference>
<keyword evidence="5 6" id="KW-0804">Transcription</keyword>
<dbReference type="OrthoDB" id="9811381at2"/>
<reference evidence="8 9" key="1">
    <citation type="journal article" date="2015" name="Genome Announc.">
        <title>Expanding the biotechnology potential of lactobacilli through comparative genomics of 213 strains and associated genera.</title>
        <authorList>
            <person name="Sun Z."/>
            <person name="Harris H.M."/>
            <person name="McCann A."/>
            <person name="Guo C."/>
            <person name="Argimon S."/>
            <person name="Zhang W."/>
            <person name="Yang X."/>
            <person name="Jeffery I.B."/>
            <person name="Cooney J.C."/>
            <person name="Kagawa T.F."/>
            <person name="Liu W."/>
            <person name="Song Y."/>
            <person name="Salvetti E."/>
            <person name="Wrobel A."/>
            <person name="Rasinkangas P."/>
            <person name="Parkhill J."/>
            <person name="Rea M.C."/>
            <person name="O'Sullivan O."/>
            <person name="Ritari J."/>
            <person name="Douillard F.P."/>
            <person name="Paul Ross R."/>
            <person name="Yang R."/>
            <person name="Briner A.E."/>
            <person name="Felis G.E."/>
            <person name="de Vos W.M."/>
            <person name="Barrangou R."/>
            <person name="Klaenhammer T.R."/>
            <person name="Caufield P.W."/>
            <person name="Cui Y."/>
            <person name="Zhang H."/>
            <person name="O'Toole P.W."/>
        </authorList>
    </citation>
    <scope>NUCLEOTIDE SEQUENCE [LARGE SCALE GENOMIC DNA]</scope>
    <source>
        <strain evidence="8 9">DSM 20253</strain>
    </source>
</reference>
<dbReference type="PANTHER" id="PTHR11078:SF3">
    <property type="entry name" value="ANTITERMINATION NUSB DOMAIN-CONTAINING PROTEIN"/>
    <property type="match status" value="1"/>
</dbReference>
<dbReference type="GO" id="GO:0031564">
    <property type="term" value="P:transcription antitermination"/>
    <property type="evidence" value="ECO:0007669"/>
    <property type="project" value="UniProtKB-KW"/>
</dbReference>
<dbReference type="GO" id="GO:0003723">
    <property type="term" value="F:RNA binding"/>
    <property type="evidence" value="ECO:0007669"/>
    <property type="project" value="UniProtKB-UniRule"/>
</dbReference>
<feature type="domain" description="NusB/RsmB/TIM44" evidence="7">
    <location>
        <begin position="5"/>
        <end position="133"/>
    </location>
</feature>
<evidence type="ECO:0000256" key="2">
    <source>
        <dbReference type="ARBA" id="ARBA00022814"/>
    </source>
</evidence>
<name>A0A0R2D6F7_9LACO</name>
<sequence>MINRHKIREYALQTLFAVDANPDVDQQALMASLVASPGKETALPAYLLKLVNGVQADLPALDELIQQHLSTDWSLNRLAKTDLVILRLALYEMLKVPEIPAKVAVDEALELAKDYSDEHSRKFINGVLAAVIRQRHLA</sequence>
<dbReference type="PATRIC" id="fig|1423796.3.peg.73"/>
<dbReference type="InterPro" id="IPR035926">
    <property type="entry name" value="NusB-like_sf"/>
</dbReference>
<keyword evidence="9" id="KW-1185">Reference proteome</keyword>
<dbReference type="InterPro" id="IPR006027">
    <property type="entry name" value="NusB_RsmB_TIM44"/>
</dbReference>
<keyword evidence="2 6" id="KW-0889">Transcription antitermination</keyword>
<evidence type="ECO:0000313" key="8">
    <source>
        <dbReference type="EMBL" id="KRM99528.1"/>
    </source>
</evidence>
<keyword evidence="3 6" id="KW-0694">RNA-binding</keyword>
<evidence type="ECO:0000256" key="1">
    <source>
        <dbReference type="ARBA" id="ARBA00005952"/>
    </source>
</evidence>
<dbReference type="RefSeq" id="WP_057873177.1">
    <property type="nucleotide sequence ID" value="NZ_AYYI01000010.1"/>
</dbReference>
<dbReference type="PANTHER" id="PTHR11078">
    <property type="entry name" value="N UTILIZATION SUBSTANCE PROTEIN B-RELATED"/>
    <property type="match status" value="1"/>
</dbReference>
<keyword evidence="4 6" id="KW-0805">Transcription regulation</keyword>
<dbReference type="GO" id="GO:0006353">
    <property type="term" value="P:DNA-templated transcription termination"/>
    <property type="evidence" value="ECO:0007669"/>
    <property type="project" value="UniProtKB-UniRule"/>
</dbReference>